<keyword evidence="5 7" id="KW-0687">Ribonucleoprotein</keyword>
<dbReference type="PANTHER" id="PTHR11229">
    <property type="entry name" value="50S RIBOSOMAL PROTEIN L3"/>
    <property type="match status" value="1"/>
</dbReference>
<dbReference type="PROSITE" id="PS00474">
    <property type="entry name" value="RIBOSOMAL_L3"/>
    <property type="match status" value="1"/>
</dbReference>
<proteinExistence type="inferred from homology"/>
<dbReference type="AlphaFoldDB" id="A0A7V4DYH7"/>
<dbReference type="OMA" id="GKNIPCT"/>
<dbReference type="InterPro" id="IPR000597">
    <property type="entry name" value="Ribosomal_uL3"/>
</dbReference>
<gene>
    <name evidence="7" type="primary">rplC</name>
    <name evidence="10" type="ORF">ENU78_03860</name>
</gene>
<dbReference type="NCBIfam" id="TIGR03625">
    <property type="entry name" value="L3_bact"/>
    <property type="match status" value="1"/>
</dbReference>
<dbReference type="RefSeq" id="WP_012547635.1">
    <property type="nucleotide sequence ID" value="NZ_VTFL01000008.1"/>
</dbReference>
<evidence type="ECO:0000256" key="6">
    <source>
        <dbReference type="ARBA" id="ARBA00035243"/>
    </source>
</evidence>
<dbReference type="PANTHER" id="PTHR11229:SF16">
    <property type="entry name" value="LARGE RIBOSOMAL SUBUNIT PROTEIN UL3C"/>
    <property type="match status" value="1"/>
</dbReference>
<keyword evidence="2 7" id="KW-0699">rRNA-binding</keyword>
<organism evidence="10">
    <name type="scientific">Dictyoglomus thermophilum</name>
    <dbReference type="NCBI Taxonomy" id="14"/>
    <lineage>
        <taxon>Bacteria</taxon>
        <taxon>Pseudomonadati</taxon>
        <taxon>Dictyoglomota</taxon>
        <taxon>Dictyoglomia</taxon>
        <taxon>Dictyoglomales</taxon>
        <taxon>Dictyoglomaceae</taxon>
        <taxon>Dictyoglomus</taxon>
    </lineage>
</organism>
<evidence type="ECO:0000256" key="8">
    <source>
        <dbReference type="RuleBase" id="RU003905"/>
    </source>
</evidence>
<dbReference type="SUPFAM" id="SSF50447">
    <property type="entry name" value="Translation proteins"/>
    <property type="match status" value="1"/>
</dbReference>
<comment type="caution">
    <text evidence="10">The sequence shown here is derived from an EMBL/GenBank/DDBJ whole genome shotgun (WGS) entry which is preliminary data.</text>
</comment>
<dbReference type="GO" id="GO:0019843">
    <property type="term" value="F:rRNA binding"/>
    <property type="evidence" value="ECO:0007669"/>
    <property type="project" value="UniProtKB-UniRule"/>
</dbReference>
<dbReference type="GO" id="GO:0022625">
    <property type="term" value="C:cytosolic large ribosomal subunit"/>
    <property type="evidence" value="ECO:0007669"/>
    <property type="project" value="TreeGrafter"/>
</dbReference>
<reference evidence="10" key="1">
    <citation type="journal article" date="2020" name="mSystems">
        <title>Genome- and Community-Level Interaction Insights into Carbon Utilization and Element Cycling Functions of Hydrothermarchaeota in Hydrothermal Sediment.</title>
        <authorList>
            <person name="Zhou Z."/>
            <person name="Liu Y."/>
            <person name="Xu W."/>
            <person name="Pan J."/>
            <person name="Luo Z.H."/>
            <person name="Li M."/>
        </authorList>
    </citation>
    <scope>NUCLEOTIDE SEQUENCE [LARGE SCALE GENOMIC DNA]</scope>
    <source>
        <strain evidence="10">SpSt-70</strain>
    </source>
</reference>
<evidence type="ECO:0000256" key="3">
    <source>
        <dbReference type="ARBA" id="ARBA00022884"/>
    </source>
</evidence>
<dbReference type="InterPro" id="IPR019927">
    <property type="entry name" value="Ribosomal_uL3_bac/org-type"/>
</dbReference>
<keyword evidence="4 7" id="KW-0689">Ribosomal protein</keyword>
<dbReference type="GO" id="GO:0006412">
    <property type="term" value="P:translation"/>
    <property type="evidence" value="ECO:0007669"/>
    <property type="project" value="UniProtKB-UniRule"/>
</dbReference>
<name>A0A7V4DYH7_DICTH</name>
<sequence length="215" mass="23777">MAAPTTKAILGRKIGMTQIFTDSGELIPVTVIKGGPCLVLNVKTKEKDGYDAIQLGFENCKESKLNKPQLGIFKKLGLPPFRIIKEVRVKNPLDYTRGQEIRVDIFQEGELVDITGKSKGHGFTGHIKRWGFRRGRMSHGSKFHRRRASIGAGGVQHVMKGQKMAGRWGNETITVQNLKVVKVDKEKDIILVKGAVPGPTGNLLIIRKAVKEINT</sequence>
<dbReference type="GO" id="GO:0003735">
    <property type="term" value="F:structural constituent of ribosome"/>
    <property type="evidence" value="ECO:0007669"/>
    <property type="project" value="UniProtKB-UniRule"/>
</dbReference>
<accession>A0A7V4DYH7</accession>
<evidence type="ECO:0000256" key="1">
    <source>
        <dbReference type="ARBA" id="ARBA00006540"/>
    </source>
</evidence>
<evidence type="ECO:0000256" key="2">
    <source>
        <dbReference type="ARBA" id="ARBA00022730"/>
    </source>
</evidence>
<keyword evidence="3 7" id="KW-0694">RNA-binding</keyword>
<dbReference type="FunFam" id="2.40.30.10:FF:000004">
    <property type="entry name" value="50S ribosomal protein L3"/>
    <property type="match status" value="1"/>
</dbReference>
<comment type="subunit">
    <text evidence="7 9">Part of the 50S ribosomal subunit. Forms a cluster with proteins L14 and L19.</text>
</comment>
<dbReference type="InterPro" id="IPR019926">
    <property type="entry name" value="Ribosomal_uL3_CS"/>
</dbReference>
<protein>
    <recommendedName>
        <fullName evidence="6 7">Large ribosomal subunit protein uL3</fullName>
    </recommendedName>
</protein>
<dbReference type="FunFam" id="3.30.160.810:FF:000001">
    <property type="entry name" value="50S ribosomal protein L3"/>
    <property type="match status" value="1"/>
</dbReference>
<dbReference type="HAMAP" id="MF_01325_B">
    <property type="entry name" value="Ribosomal_uL3_B"/>
    <property type="match status" value="1"/>
</dbReference>
<evidence type="ECO:0000313" key="10">
    <source>
        <dbReference type="EMBL" id="HGK23571.1"/>
    </source>
</evidence>
<evidence type="ECO:0000256" key="4">
    <source>
        <dbReference type="ARBA" id="ARBA00022980"/>
    </source>
</evidence>
<dbReference type="Pfam" id="PF00297">
    <property type="entry name" value="Ribosomal_L3"/>
    <property type="match status" value="1"/>
</dbReference>
<evidence type="ECO:0000256" key="9">
    <source>
        <dbReference type="RuleBase" id="RU003906"/>
    </source>
</evidence>
<comment type="similarity">
    <text evidence="1 7 8">Belongs to the universal ribosomal protein uL3 family.</text>
</comment>
<evidence type="ECO:0000256" key="7">
    <source>
        <dbReference type="HAMAP-Rule" id="MF_01325"/>
    </source>
</evidence>
<dbReference type="InterPro" id="IPR009000">
    <property type="entry name" value="Transl_B-barrel_sf"/>
</dbReference>
<dbReference type="Gene3D" id="3.30.160.810">
    <property type="match status" value="1"/>
</dbReference>
<comment type="function">
    <text evidence="7 9">One of the primary rRNA binding proteins, it binds directly near the 3'-end of the 23S rRNA, where it nucleates assembly of the 50S subunit.</text>
</comment>
<dbReference type="EMBL" id="DTDV01000012">
    <property type="protein sequence ID" value="HGK23571.1"/>
    <property type="molecule type" value="Genomic_DNA"/>
</dbReference>
<evidence type="ECO:0000256" key="5">
    <source>
        <dbReference type="ARBA" id="ARBA00023274"/>
    </source>
</evidence>
<dbReference type="Gene3D" id="2.40.30.10">
    <property type="entry name" value="Translation factors"/>
    <property type="match status" value="1"/>
</dbReference>